<dbReference type="GO" id="GO:0006730">
    <property type="term" value="P:one-carbon metabolic process"/>
    <property type="evidence" value="ECO:0007669"/>
    <property type="project" value="UniProtKB-KW"/>
</dbReference>
<dbReference type="PANTHER" id="PTHR11136:SF5">
    <property type="entry name" value="FOLYLPOLYGLUTAMATE SYNTHASE, MITOCHONDRIAL"/>
    <property type="match status" value="1"/>
</dbReference>
<keyword evidence="11" id="KW-0999">Mitochondrion inner membrane</keyword>
<evidence type="ECO:0000256" key="7">
    <source>
        <dbReference type="ARBA" id="ARBA00022563"/>
    </source>
</evidence>
<evidence type="ECO:0000256" key="2">
    <source>
        <dbReference type="ARBA" id="ARBA00004305"/>
    </source>
</evidence>
<dbReference type="UniPathway" id="UPA00850"/>
<evidence type="ECO:0000256" key="13">
    <source>
        <dbReference type="ARBA" id="ARBA00022842"/>
    </source>
</evidence>
<feature type="binding site" evidence="19">
    <location>
        <position position="123"/>
    </location>
    <ligand>
        <name>Mg(2+)</name>
        <dbReference type="ChEBI" id="CHEBI:18420"/>
        <label>1</label>
    </ligand>
</feature>
<sequence>MRFILKMLSNETFATNIFKFGLKKSFKTHKSYEYQEVVEALNTLQTNATVLQNLRKTVGIDVIQKQNIQDTVKYLKRVGITVEDVENNLSVIHVSGTKGKGSTCAYCESILRSHGYKTGFFSSPHLIAVRERIRINGQPISESDFIKYFWNVYNKLLAKQENKNDMPPYFKFLTVMALKIFMAEKVDVAIIEVGIGGEYDCTNILNKVPVVGITSLGLDHTFLLGNTVDKIAWQKGGIIKNGSFAFTSAEQPVAALKVLQQRAKEKNCELFVAPCLEEYNWRGREINLGLQGDVQKLNASLALQMTNAWMLTKSMKENKNAMKEEIRRASKGFTVNNASYYGLKECKWPGRNQIIERISSKYPHTYFLDGAHTVESIQQCVEWFVRTSESKSLNCHRTLVFNATGDREDSFLMKPLLCCNFQSVLFCPNISTVNMGSSDQINYSVNLEQVINRCKNNVKLWKKVEENEGKYRASHVAMYPTTLDALIYTESIQSAQHILVTGSIHLIGAALSILDPDLISSFDNKLKTKGPKRIS</sequence>
<dbReference type="NCBIfam" id="TIGR01499">
    <property type="entry name" value="folC"/>
    <property type="match status" value="1"/>
</dbReference>
<dbReference type="GO" id="GO:0005759">
    <property type="term" value="C:mitochondrial matrix"/>
    <property type="evidence" value="ECO:0007669"/>
    <property type="project" value="UniProtKB-SubCell"/>
</dbReference>
<dbReference type="GO" id="GO:0046872">
    <property type="term" value="F:metal ion binding"/>
    <property type="evidence" value="ECO:0007669"/>
    <property type="project" value="UniProtKB-KW"/>
</dbReference>
<dbReference type="SUPFAM" id="SSF53623">
    <property type="entry name" value="MurD-like peptide ligases, catalytic domain"/>
    <property type="match status" value="1"/>
</dbReference>
<evidence type="ECO:0000256" key="1">
    <source>
        <dbReference type="ARBA" id="ARBA00004273"/>
    </source>
</evidence>
<evidence type="ECO:0000256" key="12">
    <source>
        <dbReference type="ARBA" id="ARBA00022840"/>
    </source>
</evidence>
<dbReference type="EMBL" id="GEDC01011335">
    <property type="protein sequence ID" value="JAS25963.1"/>
    <property type="molecule type" value="Transcribed_RNA"/>
</dbReference>
<dbReference type="GO" id="GO:0005829">
    <property type="term" value="C:cytosol"/>
    <property type="evidence" value="ECO:0007669"/>
    <property type="project" value="TreeGrafter"/>
</dbReference>
<feature type="binding site" evidence="18">
    <location>
        <position position="351"/>
    </location>
    <ligand>
        <name>ATP</name>
        <dbReference type="ChEBI" id="CHEBI:30616"/>
    </ligand>
</feature>
<dbReference type="EC" id="6.3.2.17" evidence="17"/>
<dbReference type="PROSITE" id="PS01012">
    <property type="entry name" value="FOLYLPOLYGLU_SYNT_2"/>
    <property type="match status" value="1"/>
</dbReference>
<comment type="catalytic activity">
    <reaction evidence="16 17">
        <text>(6S)-5,6,7,8-tetrahydrofolyl-(gamma-L-Glu)(n) + L-glutamate + ATP = (6S)-5,6,7,8-tetrahydrofolyl-(gamma-L-Glu)(n+1) + ADP + phosphate + H(+)</text>
        <dbReference type="Rhea" id="RHEA:10580"/>
        <dbReference type="Rhea" id="RHEA-COMP:14738"/>
        <dbReference type="Rhea" id="RHEA-COMP:14740"/>
        <dbReference type="ChEBI" id="CHEBI:15378"/>
        <dbReference type="ChEBI" id="CHEBI:29985"/>
        <dbReference type="ChEBI" id="CHEBI:30616"/>
        <dbReference type="ChEBI" id="CHEBI:43474"/>
        <dbReference type="ChEBI" id="CHEBI:141005"/>
        <dbReference type="ChEBI" id="CHEBI:456216"/>
        <dbReference type="EC" id="6.3.2.17"/>
    </reaction>
</comment>
<protein>
    <recommendedName>
        <fullName evidence="17">Folylpolyglutamate synthase</fullName>
        <ecNumber evidence="17">6.3.2.17</ecNumber>
    </recommendedName>
    <alternativeName>
        <fullName evidence="17">Folylpoly-gamma-glutamate synthetase</fullName>
    </alternativeName>
    <alternativeName>
        <fullName evidence="17">Tetrahydrofolylpolyglutamate synthase</fullName>
    </alternativeName>
</protein>
<evidence type="ECO:0000256" key="6">
    <source>
        <dbReference type="ARBA" id="ARBA00022490"/>
    </source>
</evidence>
<evidence type="ECO:0000256" key="15">
    <source>
        <dbReference type="ARBA" id="ARBA00023136"/>
    </source>
</evidence>
<evidence type="ECO:0000313" key="20">
    <source>
        <dbReference type="EMBL" id="JAS25963.1"/>
    </source>
</evidence>
<feature type="binding site" evidence="19">
    <location>
        <position position="220"/>
    </location>
    <ligand>
        <name>Mg(2+)</name>
        <dbReference type="ChEBI" id="CHEBI:18420"/>
        <label>1</label>
    </ligand>
</feature>
<dbReference type="GO" id="GO:0004326">
    <property type="term" value="F:tetrahydrofolylpolyglutamate synthase activity"/>
    <property type="evidence" value="ECO:0007669"/>
    <property type="project" value="UniProtKB-EC"/>
</dbReference>
<keyword evidence="13 19" id="KW-0460">Magnesium</keyword>
<comment type="similarity">
    <text evidence="5 17">Belongs to the folylpolyglutamate synthase family.</text>
</comment>
<proteinExistence type="inferred from homology"/>
<reference evidence="20" key="1">
    <citation type="submission" date="2015-12" db="EMBL/GenBank/DDBJ databases">
        <title>De novo transcriptome assembly of four potential Pierce s Disease insect vectors from Arizona vineyards.</title>
        <authorList>
            <person name="Tassone E.E."/>
        </authorList>
    </citation>
    <scope>NUCLEOTIDE SEQUENCE</scope>
</reference>
<dbReference type="InterPro" id="IPR036615">
    <property type="entry name" value="Mur_ligase_C_dom_sf"/>
</dbReference>
<evidence type="ECO:0000256" key="10">
    <source>
        <dbReference type="ARBA" id="ARBA00022741"/>
    </source>
</evidence>
<evidence type="ECO:0000256" key="14">
    <source>
        <dbReference type="ARBA" id="ARBA00023128"/>
    </source>
</evidence>
<dbReference type="PROSITE" id="PS01011">
    <property type="entry name" value="FOLYLPOLYGLU_SYNT_1"/>
    <property type="match status" value="1"/>
</dbReference>
<keyword evidence="9 19" id="KW-0479">Metal-binding</keyword>
<dbReference type="AlphaFoldDB" id="A0A1B6DJU4"/>
<evidence type="ECO:0000256" key="16">
    <source>
        <dbReference type="ARBA" id="ARBA00047493"/>
    </source>
</evidence>
<comment type="subcellular location">
    <subcellularLocation>
        <location evidence="3">Cytoplasm</location>
    </subcellularLocation>
    <subcellularLocation>
        <location evidence="1">Mitochondrion inner membrane</location>
    </subcellularLocation>
    <subcellularLocation>
        <location evidence="2">Mitochondrion matrix</location>
    </subcellularLocation>
</comment>
<keyword evidence="14" id="KW-0496">Mitochondrion</keyword>
<name>A0A1B6DJU4_9HEMI</name>
<keyword evidence="15" id="KW-0472">Membrane</keyword>
<accession>A0A1B6DJU4</accession>
<dbReference type="GO" id="GO:0005524">
    <property type="term" value="F:ATP binding"/>
    <property type="evidence" value="ECO:0007669"/>
    <property type="project" value="UniProtKB-KW"/>
</dbReference>
<evidence type="ECO:0000256" key="9">
    <source>
        <dbReference type="ARBA" id="ARBA00022723"/>
    </source>
</evidence>
<evidence type="ECO:0000256" key="11">
    <source>
        <dbReference type="ARBA" id="ARBA00022792"/>
    </source>
</evidence>
<dbReference type="InterPro" id="IPR036565">
    <property type="entry name" value="Mur-like_cat_sf"/>
</dbReference>
<dbReference type="InterPro" id="IPR023600">
    <property type="entry name" value="Folylpolyglutamate_synth_euk"/>
</dbReference>
<comment type="function">
    <text evidence="17">Catalyzes conversion of folates to polyglutamate derivatives allowing concentration of folate compounds in the cell and the intracellular retention of these cofactors, which are important substrates for most of the folate-dependent enzymes that are involved in one-carbon transfer reactions involved in purine, pyrimidine and amino acid synthesis.</text>
</comment>
<evidence type="ECO:0000256" key="8">
    <source>
        <dbReference type="ARBA" id="ARBA00022598"/>
    </source>
</evidence>
<keyword evidence="7 17" id="KW-0554">One-carbon metabolism</keyword>
<evidence type="ECO:0000256" key="4">
    <source>
        <dbReference type="ARBA" id="ARBA00005150"/>
    </source>
</evidence>
<comment type="cofactor">
    <cofactor evidence="17">
        <name>a monovalent cation</name>
        <dbReference type="ChEBI" id="CHEBI:60242"/>
    </cofactor>
    <text evidence="17">A monovalent cation.</text>
</comment>
<keyword evidence="12 18" id="KW-0067">ATP-binding</keyword>
<comment type="pathway">
    <text evidence="4 17">Cofactor biosynthesis; tetrahydrofolylpolyglutamate biosynthesis.</text>
</comment>
<dbReference type="PIRSF" id="PIRSF038895">
    <property type="entry name" value="FPGS"/>
    <property type="match status" value="1"/>
</dbReference>
<dbReference type="InterPro" id="IPR001645">
    <property type="entry name" value="Folylpolyglutamate_synth"/>
</dbReference>
<gene>
    <name evidence="20" type="ORF">g.31711</name>
</gene>
<feature type="binding site" evidence="19">
    <location>
        <position position="192"/>
    </location>
    <ligand>
        <name>Mg(2+)</name>
        <dbReference type="ChEBI" id="CHEBI:18420"/>
        <label>1</label>
    </ligand>
</feature>
<evidence type="ECO:0000256" key="5">
    <source>
        <dbReference type="ARBA" id="ARBA00008276"/>
    </source>
</evidence>
<keyword evidence="6" id="KW-0963">Cytoplasm</keyword>
<dbReference type="Gene3D" id="3.40.1190.10">
    <property type="entry name" value="Mur-like, catalytic domain"/>
    <property type="match status" value="1"/>
</dbReference>
<evidence type="ECO:0000256" key="19">
    <source>
        <dbReference type="PIRSR" id="PIRSR038895-2"/>
    </source>
</evidence>
<dbReference type="GO" id="GO:0005743">
    <property type="term" value="C:mitochondrial inner membrane"/>
    <property type="evidence" value="ECO:0007669"/>
    <property type="project" value="UniProtKB-SubCell"/>
</dbReference>
<evidence type="ECO:0000256" key="3">
    <source>
        <dbReference type="ARBA" id="ARBA00004496"/>
    </source>
</evidence>
<dbReference type="PANTHER" id="PTHR11136">
    <property type="entry name" value="FOLYLPOLYGLUTAMATE SYNTHASE-RELATED"/>
    <property type="match status" value="1"/>
</dbReference>
<keyword evidence="10 18" id="KW-0547">Nucleotide-binding</keyword>
<organism evidence="20">
    <name type="scientific">Clastoptera arizonana</name>
    <name type="common">Arizona spittle bug</name>
    <dbReference type="NCBI Taxonomy" id="38151"/>
    <lineage>
        <taxon>Eukaryota</taxon>
        <taxon>Metazoa</taxon>
        <taxon>Ecdysozoa</taxon>
        <taxon>Arthropoda</taxon>
        <taxon>Hexapoda</taxon>
        <taxon>Insecta</taxon>
        <taxon>Pterygota</taxon>
        <taxon>Neoptera</taxon>
        <taxon>Paraneoptera</taxon>
        <taxon>Hemiptera</taxon>
        <taxon>Auchenorrhyncha</taxon>
        <taxon>Cercopoidea</taxon>
        <taxon>Clastopteridae</taxon>
        <taxon>Clastoptera</taxon>
    </lineage>
</organism>
<dbReference type="Gene3D" id="3.90.190.20">
    <property type="entry name" value="Mur ligase, C-terminal domain"/>
    <property type="match status" value="1"/>
</dbReference>
<keyword evidence="8 17" id="KW-0436">Ligase</keyword>
<dbReference type="InterPro" id="IPR018109">
    <property type="entry name" value="Folylpolyglutamate_synth_CS"/>
</dbReference>
<dbReference type="SUPFAM" id="SSF53244">
    <property type="entry name" value="MurD-like peptide ligases, peptide-binding domain"/>
    <property type="match status" value="1"/>
</dbReference>
<evidence type="ECO:0000256" key="17">
    <source>
        <dbReference type="PIRNR" id="PIRNR038895"/>
    </source>
</evidence>
<feature type="binding site" evidence="18">
    <location>
        <position position="369"/>
    </location>
    <ligand>
        <name>ATP</name>
        <dbReference type="ChEBI" id="CHEBI:30616"/>
    </ligand>
</feature>
<evidence type="ECO:0000256" key="18">
    <source>
        <dbReference type="PIRSR" id="PIRSR038895-1"/>
    </source>
</evidence>